<accession>A0A6C0LTV0</accession>
<proteinExistence type="predicted"/>
<dbReference type="InterPro" id="IPR043915">
    <property type="entry name" value="P9_TM"/>
</dbReference>
<dbReference type="AlphaFoldDB" id="A0A6C0LTV0"/>
<reference evidence="3" key="1">
    <citation type="journal article" date="2020" name="Nature">
        <title>Giant virus diversity and host interactions through global metagenomics.</title>
        <authorList>
            <person name="Schulz F."/>
            <person name="Roux S."/>
            <person name="Paez-Espino D."/>
            <person name="Jungbluth S."/>
            <person name="Walsh D.A."/>
            <person name="Denef V.J."/>
            <person name="McMahon K.D."/>
            <person name="Konstantinidis K.T."/>
            <person name="Eloe-Fadrosh E.A."/>
            <person name="Kyrpides N.C."/>
            <person name="Woyke T."/>
        </authorList>
    </citation>
    <scope>NUCLEOTIDE SEQUENCE</scope>
    <source>
        <strain evidence="3">GVMAG-S-1014582-52</strain>
    </source>
</reference>
<keyword evidence="1" id="KW-1133">Transmembrane helix</keyword>
<evidence type="ECO:0000256" key="1">
    <source>
        <dbReference type="SAM" id="Phobius"/>
    </source>
</evidence>
<sequence>MSVSDTIDYSPNSFGKMNVFDKRFNLDDPFRPKFASNNNFVLLDMAALNDADADAIMDTSIYESKKNPMNLLNDPVLNKAISSDATVNATVLDDAILMPPKRELLVDIGNHNIYGNVYNNPVLYEQFLDGSIDQKLYKEYVNEVIDNPNLKTIGAFKSDKFWLEDPSILFSSSNYYKIIPTGNMSKIEILNSLTRFFIYITVLYILLSDNLEFVYIPIIGLIIIMFIYFIQYNDPMDQKREKICKNDKCNKIDVCQKPTRGNPFMNLTMKELMDNRDRAPGCISTDKIIKNDIDYNFNYNLFKDVDDIYDRGYSQRQFYTTPSTTLPNDQTGFAKWLYKIPETCKENQMNCLKYEDLRFNRFNPNIDRIERIKEELI</sequence>
<evidence type="ECO:0000259" key="2">
    <source>
        <dbReference type="Pfam" id="PF19066"/>
    </source>
</evidence>
<evidence type="ECO:0000313" key="3">
    <source>
        <dbReference type="EMBL" id="QHU33191.1"/>
    </source>
</evidence>
<name>A0A6C0LTV0_9ZZZZ</name>
<dbReference type="Pfam" id="PF19066">
    <property type="entry name" value="P9_TM"/>
    <property type="match status" value="1"/>
</dbReference>
<organism evidence="3">
    <name type="scientific">viral metagenome</name>
    <dbReference type="NCBI Taxonomy" id="1070528"/>
    <lineage>
        <taxon>unclassified sequences</taxon>
        <taxon>metagenomes</taxon>
        <taxon>organismal metagenomes</taxon>
    </lineage>
</organism>
<feature type="transmembrane region" description="Helical" evidence="1">
    <location>
        <begin position="189"/>
        <end position="207"/>
    </location>
</feature>
<keyword evidence="1" id="KW-0472">Membrane</keyword>
<feature type="domain" description="Minor capsid protein P9 transmembrane helices" evidence="2">
    <location>
        <begin position="161"/>
        <end position="229"/>
    </location>
</feature>
<protein>
    <recommendedName>
        <fullName evidence="2">Minor capsid protein P9 transmembrane helices domain-containing protein</fullName>
    </recommendedName>
</protein>
<keyword evidence="1" id="KW-0812">Transmembrane</keyword>
<dbReference type="EMBL" id="MN740556">
    <property type="protein sequence ID" value="QHU33191.1"/>
    <property type="molecule type" value="Genomic_DNA"/>
</dbReference>
<feature type="transmembrane region" description="Helical" evidence="1">
    <location>
        <begin position="213"/>
        <end position="230"/>
    </location>
</feature>